<dbReference type="EMBL" id="CACVBY010000199">
    <property type="protein sequence ID" value="CAA7393981.1"/>
    <property type="molecule type" value="Genomic_DNA"/>
</dbReference>
<protein>
    <submittedName>
        <fullName evidence="1">Uncharacterized protein</fullName>
    </submittedName>
</protein>
<reference evidence="1 2" key="1">
    <citation type="submission" date="2020-01" db="EMBL/GenBank/DDBJ databases">
        <authorList>
            <person name="Rodrigo-Torres L."/>
            <person name="Arahal R. D."/>
            <person name="Lucena T."/>
        </authorList>
    </citation>
    <scope>NUCLEOTIDE SEQUENCE [LARGE SCALE GENOMIC DNA]</scope>
    <source>
        <strain evidence="1 2">CECT 9393</strain>
    </source>
</reference>
<sequence length="96" mass="11272">MDSAKVLIKEGIQSSLKNKDKYNYYKYLSLHSYYNFKTENYKEAVSDLLLCKKYFSTDTSDLNINYTLFVLGKTYIGLHEKDKTVQNFIEIDSNIT</sequence>
<evidence type="ECO:0000313" key="1">
    <source>
        <dbReference type="EMBL" id="CAA7393981.1"/>
    </source>
</evidence>
<gene>
    <name evidence="1" type="ORF">CHRY9393_03594</name>
</gene>
<accession>A0A6N4XZL2</accession>
<evidence type="ECO:0000313" key="2">
    <source>
        <dbReference type="Proteomes" id="UP000445309"/>
    </source>
</evidence>
<keyword evidence="2" id="KW-1185">Reference proteome</keyword>
<proteinExistence type="predicted"/>
<name>A0A6N4XZL2_9FLAO</name>
<organism evidence="1 2">
    <name type="scientific">Chryseobacterium fistulae</name>
    <dbReference type="NCBI Taxonomy" id="2675058"/>
    <lineage>
        <taxon>Bacteria</taxon>
        <taxon>Pseudomonadati</taxon>
        <taxon>Bacteroidota</taxon>
        <taxon>Flavobacteriia</taxon>
        <taxon>Flavobacteriales</taxon>
        <taxon>Weeksellaceae</taxon>
        <taxon>Chryseobacterium group</taxon>
        <taxon>Chryseobacterium</taxon>
    </lineage>
</organism>
<dbReference type="Proteomes" id="UP000445309">
    <property type="component" value="Unassembled WGS sequence"/>
</dbReference>
<dbReference type="AlphaFoldDB" id="A0A6N4XZL2"/>